<dbReference type="EMBL" id="CP100355">
    <property type="protein sequence ID" value="UTF53302.1"/>
    <property type="molecule type" value="Genomic_DNA"/>
</dbReference>
<dbReference type="InterPro" id="IPR058469">
    <property type="entry name" value="DUF8156"/>
</dbReference>
<keyword evidence="5" id="KW-1185">Reference proteome</keyword>
<dbReference type="RefSeq" id="WP_254157643.1">
    <property type="nucleotide sequence ID" value="NZ_CP100355.1"/>
</dbReference>
<dbReference type="Proteomes" id="UP001056855">
    <property type="component" value="Chromosome"/>
</dbReference>
<name>A0A9E7NAW9_9EURY</name>
<reference evidence="4" key="1">
    <citation type="submission" date="2022-06" db="EMBL/GenBank/DDBJ databases">
        <title>Diverse halophilic archaea isolated from saline environments.</title>
        <authorList>
            <person name="Cui H.-L."/>
        </authorList>
    </citation>
    <scope>NUCLEOTIDE SEQUENCE</scope>
    <source>
        <strain evidence="4">WLHS1</strain>
    </source>
</reference>
<keyword evidence="1" id="KW-0175">Coiled coil</keyword>
<gene>
    <name evidence="4" type="ORF">NGM29_16265</name>
</gene>
<dbReference type="Pfam" id="PF26485">
    <property type="entry name" value="DUF8156"/>
    <property type="match status" value="1"/>
</dbReference>
<proteinExistence type="predicted"/>
<sequence length="119" mass="13280">MGRTNPTYRDALRRLEADWKPMRRALRRERQADFDRLFERARNVADAAGYANPTDPEQALVLSLLVAHETAIRRLEARVVTLESALDALEAEVDSDIVIGTDTDTDAESRAGTGEGDRP</sequence>
<feature type="region of interest" description="Disordered" evidence="2">
    <location>
        <begin position="99"/>
        <end position="119"/>
    </location>
</feature>
<evidence type="ECO:0000256" key="2">
    <source>
        <dbReference type="SAM" id="MobiDB-lite"/>
    </source>
</evidence>
<accession>A0A9E7NAW9</accession>
<evidence type="ECO:0000259" key="3">
    <source>
        <dbReference type="Pfam" id="PF26485"/>
    </source>
</evidence>
<protein>
    <recommendedName>
        <fullName evidence="3">DUF8156 domain-containing protein</fullName>
    </recommendedName>
</protein>
<evidence type="ECO:0000313" key="5">
    <source>
        <dbReference type="Proteomes" id="UP001056855"/>
    </source>
</evidence>
<dbReference type="KEGG" id="sawl:NGM29_16265"/>
<evidence type="ECO:0000313" key="4">
    <source>
        <dbReference type="EMBL" id="UTF53302.1"/>
    </source>
</evidence>
<dbReference type="GeneID" id="73291633"/>
<organism evidence="4 5">
    <name type="scientific">Natronosalvus rutilus</name>
    <dbReference type="NCBI Taxonomy" id="2953753"/>
    <lineage>
        <taxon>Archaea</taxon>
        <taxon>Methanobacteriati</taxon>
        <taxon>Methanobacteriota</taxon>
        <taxon>Stenosarchaea group</taxon>
        <taxon>Halobacteria</taxon>
        <taxon>Halobacteriales</taxon>
        <taxon>Natrialbaceae</taxon>
        <taxon>Natronosalvus</taxon>
    </lineage>
</organism>
<dbReference type="AlphaFoldDB" id="A0A9E7NAW9"/>
<evidence type="ECO:0000256" key="1">
    <source>
        <dbReference type="SAM" id="Coils"/>
    </source>
</evidence>
<feature type="domain" description="DUF8156" evidence="3">
    <location>
        <begin position="1"/>
        <end position="95"/>
    </location>
</feature>
<feature type="coiled-coil region" evidence="1">
    <location>
        <begin position="65"/>
        <end position="92"/>
    </location>
</feature>